<dbReference type="PANTHER" id="PTHR14269:SF11">
    <property type="entry name" value="CDP-DIACYLGLYCEROL--GLYCEROL-3-PHOSPHATE 3-PHOSPHATIDYLTRANSFERASE"/>
    <property type="match status" value="1"/>
</dbReference>
<protein>
    <submittedName>
        <fullName evidence="14">CDP-alcohol phosphatidyltransferase family protein</fullName>
    </submittedName>
</protein>
<dbReference type="InterPro" id="IPR043130">
    <property type="entry name" value="CDP-OH_PTrfase_TM_dom"/>
</dbReference>
<evidence type="ECO:0000256" key="6">
    <source>
        <dbReference type="ARBA" id="ARBA00022989"/>
    </source>
</evidence>
<reference evidence="14 15" key="1">
    <citation type="submission" date="2018-07" db="EMBL/GenBank/DDBJ databases">
        <title>Arthrobacter sp. nov., isolated from raw cow's milk with high bacterial count.</title>
        <authorList>
            <person name="Hahne J."/>
            <person name="Isele D."/>
            <person name="Lipski A."/>
        </authorList>
    </citation>
    <scope>NUCLEOTIDE SEQUENCE [LARGE SCALE GENOMIC DNA]</scope>
    <source>
        <strain evidence="14 15">JZ R-183</strain>
    </source>
</reference>
<dbReference type="GO" id="GO:0046474">
    <property type="term" value="P:glycerophospholipid biosynthetic process"/>
    <property type="evidence" value="ECO:0007669"/>
    <property type="project" value="TreeGrafter"/>
</dbReference>
<keyword evidence="15" id="KW-1185">Reference proteome</keyword>
<evidence type="ECO:0000256" key="7">
    <source>
        <dbReference type="ARBA" id="ARBA00023098"/>
    </source>
</evidence>
<evidence type="ECO:0000256" key="5">
    <source>
        <dbReference type="ARBA" id="ARBA00022692"/>
    </source>
</evidence>
<dbReference type="Proteomes" id="UP000273119">
    <property type="component" value="Unassembled WGS sequence"/>
</dbReference>
<evidence type="ECO:0000313" key="15">
    <source>
        <dbReference type="Proteomes" id="UP000273119"/>
    </source>
</evidence>
<gene>
    <name evidence="14" type="ORF">DWQ67_06400</name>
</gene>
<dbReference type="Gene3D" id="1.20.120.1760">
    <property type="match status" value="1"/>
</dbReference>
<evidence type="ECO:0000256" key="9">
    <source>
        <dbReference type="ARBA" id="ARBA00023209"/>
    </source>
</evidence>
<dbReference type="PROSITE" id="PS00379">
    <property type="entry name" value="CDP_ALCOHOL_P_TRANSF"/>
    <property type="match status" value="1"/>
</dbReference>
<comment type="subcellular location">
    <subcellularLocation>
        <location evidence="1">Membrane</location>
        <topology evidence="1">Multi-pass membrane protein</topology>
    </subcellularLocation>
</comment>
<comment type="caution">
    <text evidence="14">The sequence shown here is derived from an EMBL/GenBank/DDBJ whole genome shotgun (WGS) entry which is preliminary data.</text>
</comment>
<evidence type="ECO:0000256" key="12">
    <source>
        <dbReference type="SAM" id="MobiDB-lite"/>
    </source>
</evidence>
<keyword evidence="7" id="KW-0443">Lipid metabolism</keyword>
<dbReference type="AlphaFoldDB" id="A0A496PJX4"/>
<feature type="transmembrane region" description="Helical" evidence="13">
    <location>
        <begin position="167"/>
        <end position="189"/>
    </location>
</feature>
<evidence type="ECO:0000256" key="1">
    <source>
        <dbReference type="ARBA" id="ARBA00004141"/>
    </source>
</evidence>
<evidence type="ECO:0000256" key="2">
    <source>
        <dbReference type="ARBA" id="ARBA00010441"/>
    </source>
</evidence>
<dbReference type="RefSeq" id="WP_121484755.1">
    <property type="nucleotide sequence ID" value="NZ_QQXL01000003.1"/>
</dbReference>
<dbReference type="Pfam" id="PF01066">
    <property type="entry name" value="CDP-OH_P_transf"/>
    <property type="match status" value="1"/>
</dbReference>
<keyword evidence="8 13" id="KW-0472">Membrane</keyword>
<feature type="transmembrane region" description="Helical" evidence="13">
    <location>
        <begin position="47"/>
        <end position="68"/>
    </location>
</feature>
<dbReference type="InterPro" id="IPR050324">
    <property type="entry name" value="CDP-alcohol_PTase-I"/>
</dbReference>
<dbReference type="PANTHER" id="PTHR14269">
    <property type="entry name" value="CDP-DIACYLGLYCEROL--GLYCEROL-3-PHOSPHATE 3-PHOSPHATIDYLTRANSFERASE-RELATED"/>
    <property type="match status" value="1"/>
</dbReference>
<feature type="region of interest" description="Disordered" evidence="12">
    <location>
        <begin position="199"/>
        <end position="232"/>
    </location>
</feature>
<proteinExistence type="inferred from homology"/>
<organism evidence="14 15">
    <name type="scientific">Galactobacter caseinivorans</name>
    <dbReference type="NCBI Taxonomy" id="2676123"/>
    <lineage>
        <taxon>Bacteria</taxon>
        <taxon>Bacillati</taxon>
        <taxon>Actinomycetota</taxon>
        <taxon>Actinomycetes</taxon>
        <taxon>Micrococcales</taxon>
        <taxon>Micrococcaceae</taxon>
        <taxon>Galactobacter</taxon>
    </lineage>
</organism>
<sequence>MRLIGAGTRDDIHYVERHTFWTAPNLITVARFLLVPLFVFLVATHHIIWAFCTLAVLFSTDWVDGYVARRFNQISSVGKWLDPLADRLALMVVAATFVILNIAPPWFVWAIVIPDLILFANALFLFKGSPELPVTNLGKVRTAFLMCAAPLLLLAQANFSWASTLDAISTVLLAIGSLLHIVASAQYLVQAQAKARPELAADRDAQPGALPDAAASGSGTFNERAARPGEEA</sequence>
<keyword evidence="9" id="KW-0594">Phospholipid biosynthesis</keyword>
<evidence type="ECO:0000313" key="14">
    <source>
        <dbReference type="EMBL" id="RKW70730.1"/>
    </source>
</evidence>
<evidence type="ECO:0000256" key="13">
    <source>
        <dbReference type="SAM" id="Phobius"/>
    </source>
</evidence>
<feature type="transmembrane region" description="Helical" evidence="13">
    <location>
        <begin position="80"/>
        <end position="100"/>
    </location>
</feature>
<keyword evidence="3" id="KW-0444">Lipid biosynthesis</keyword>
<keyword evidence="10" id="KW-1208">Phospholipid metabolism</keyword>
<dbReference type="InterPro" id="IPR048254">
    <property type="entry name" value="CDP_ALCOHOL_P_TRANSF_CS"/>
</dbReference>
<evidence type="ECO:0000256" key="8">
    <source>
        <dbReference type="ARBA" id="ARBA00023136"/>
    </source>
</evidence>
<keyword evidence="4 11" id="KW-0808">Transferase</keyword>
<evidence type="ECO:0000256" key="10">
    <source>
        <dbReference type="ARBA" id="ARBA00023264"/>
    </source>
</evidence>
<evidence type="ECO:0000256" key="3">
    <source>
        <dbReference type="ARBA" id="ARBA00022516"/>
    </source>
</evidence>
<name>A0A496PJX4_9MICC</name>
<keyword evidence="6 13" id="KW-1133">Transmembrane helix</keyword>
<feature type="transmembrane region" description="Helical" evidence="13">
    <location>
        <begin position="20"/>
        <end position="41"/>
    </location>
</feature>
<dbReference type="GO" id="GO:0016780">
    <property type="term" value="F:phosphotransferase activity, for other substituted phosphate groups"/>
    <property type="evidence" value="ECO:0007669"/>
    <property type="project" value="InterPro"/>
</dbReference>
<dbReference type="GO" id="GO:0016020">
    <property type="term" value="C:membrane"/>
    <property type="evidence" value="ECO:0007669"/>
    <property type="project" value="UniProtKB-SubCell"/>
</dbReference>
<dbReference type="EMBL" id="QQXL01000003">
    <property type="protein sequence ID" value="RKW70730.1"/>
    <property type="molecule type" value="Genomic_DNA"/>
</dbReference>
<keyword evidence="5 13" id="KW-0812">Transmembrane</keyword>
<evidence type="ECO:0000256" key="4">
    <source>
        <dbReference type="ARBA" id="ARBA00022679"/>
    </source>
</evidence>
<accession>A0A496PJX4</accession>
<evidence type="ECO:0000256" key="11">
    <source>
        <dbReference type="RuleBase" id="RU003750"/>
    </source>
</evidence>
<comment type="similarity">
    <text evidence="2 11">Belongs to the CDP-alcohol phosphatidyltransferase class-I family.</text>
</comment>
<dbReference type="InterPro" id="IPR000462">
    <property type="entry name" value="CDP-OH_P_trans"/>
</dbReference>